<dbReference type="eggNOG" id="ENOG502Z7YP">
    <property type="taxonomic scope" value="Bacteria"/>
</dbReference>
<evidence type="ECO:0008006" key="4">
    <source>
        <dbReference type="Google" id="ProtNLM"/>
    </source>
</evidence>
<name>C6XQE9_HIRBI</name>
<dbReference type="Gene3D" id="2.40.160.10">
    <property type="entry name" value="Porin"/>
    <property type="match status" value="1"/>
</dbReference>
<dbReference type="InterPro" id="IPR023614">
    <property type="entry name" value="Porin_dom_sf"/>
</dbReference>
<reference evidence="3" key="1">
    <citation type="journal article" date="2011" name="J. Bacteriol.">
        <title>Genome sequences of eight morphologically diverse alphaproteobacteria.</title>
        <authorList>
            <consortium name="US DOE Joint Genome Institute"/>
            <person name="Brown P.J."/>
            <person name="Kysela D.T."/>
            <person name="Buechlein A."/>
            <person name="Hemmerich C."/>
            <person name="Brun Y.V."/>
        </authorList>
    </citation>
    <scope>NUCLEOTIDE SEQUENCE [LARGE SCALE GENOMIC DNA]</scope>
    <source>
        <strain evidence="3">ATCC 49814 / DSM 5838 / IFAM 1418</strain>
    </source>
</reference>
<dbReference type="OrthoDB" id="9767539at2"/>
<proteinExistence type="predicted"/>
<keyword evidence="3" id="KW-1185">Reference proteome</keyword>
<sequence length="417" mass="45245">MKNIGKLNLLTTSLLAGTIMTSSISGLAYAEEAKAAPPATIKEALSASKALFNFRLRYEGVDQDGLNNSADALTYRIRAGLETGSYKNTSFLIDFEHIGDLVDDFNSTTNGKGTYPVVADPNVTELNRLQLTNKSLPDTTIVLGRQRIIMDDARFVGNVGWRQNEQTFDALRVTNESIGKLKLDAAYVNRVNRIFGDEHPTNGHWTGDSYLINASHPTPLGNLTGFAYLIDADEASAASSQTVGARLAGKKDAGAGKLSYAFSYAQQEDYGSSNLDYSADYYLLDAAYGIQGFVFGAGYEVLGGDDQRAFNTPFATLHKFQGWNDKFLVTPTNGIEDLYAKIGYTLGDAGPLKGLKFLALYHDFSAETGSADYGSELNFVASAKLGSHALTLKYSDYNANDFSTDTSKIWASIDFAF</sequence>
<dbReference type="HOGENOM" id="CLU_045097_0_0_5"/>
<dbReference type="Proteomes" id="UP000002745">
    <property type="component" value="Chromosome"/>
</dbReference>
<evidence type="ECO:0000313" key="3">
    <source>
        <dbReference type="Proteomes" id="UP000002745"/>
    </source>
</evidence>
<evidence type="ECO:0000256" key="1">
    <source>
        <dbReference type="SAM" id="SignalP"/>
    </source>
</evidence>
<organism evidence="2 3">
    <name type="scientific">Hirschia baltica (strain ATCC 49814 / DSM 5838 / IFAM 1418)</name>
    <dbReference type="NCBI Taxonomy" id="582402"/>
    <lineage>
        <taxon>Bacteria</taxon>
        <taxon>Pseudomonadati</taxon>
        <taxon>Pseudomonadota</taxon>
        <taxon>Alphaproteobacteria</taxon>
        <taxon>Hyphomonadales</taxon>
        <taxon>Hyphomonadaceae</taxon>
        <taxon>Hirschia</taxon>
    </lineage>
</organism>
<evidence type="ECO:0000313" key="2">
    <source>
        <dbReference type="EMBL" id="ACT60448.1"/>
    </source>
</evidence>
<dbReference type="EMBL" id="CP001678">
    <property type="protein sequence ID" value="ACT60448.1"/>
    <property type="molecule type" value="Genomic_DNA"/>
</dbReference>
<feature type="signal peptide" evidence="1">
    <location>
        <begin position="1"/>
        <end position="30"/>
    </location>
</feature>
<dbReference type="AlphaFoldDB" id="C6XQE9"/>
<keyword evidence="1" id="KW-0732">Signal</keyword>
<gene>
    <name evidence="2" type="ordered locus">Hbal_2775</name>
</gene>
<accession>C6XQE9</accession>
<dbReference type="KEGG" id="hba:Hbal_2775"/>
<dbReference type="STRING" id="582402.Hbal_2775"/>
<dbReference type="RefSeq" id="WP_015828598.1">
    <property type="nucleotide sequence ID" value="NC_012982.1"/>
</dbReference>
<protein>
    <recommendedName>
        <fullName evidence="4">Alginate export domain-containing protein</fullName>
    </recommendedName>
</protein>
<feature type="chain" id="PRO_5002974229" description="Alginate export domain-containing protein" evidence="1">
    <location>
        <begin position="31"/>
        <end position="417"/>
    </location>
</feature>